<comment type="similarity">
    <text evidence="2 10">Belongs to the Mediator complex subunit 21 family.</text>
</comment>
<reference evidence="13 14" key="1">
    <citation type="submission" date="2015-04" db="EMBL/GenBank/DDBJ databases">
        <authorList>
            <person name="Syromyatnikov M.Y."/>
            <person name="Popov V.N."/>
        </authorList>
    </citation>
    <scope>NUCLEOTIDE SEQUENCE [LARGE SCALE GENOMIC DNA]</scope>
    <source>
        <strain evidence="13">WF-38-12</strain>
    </source>
</reference>
<dbReference type="Pfam" id="PF11221">
    <property type="entry name" value="Med21"/>
    <property type="match status" value="1"/>
</dbReference>
<comment type="subunit">
    <text evidence="3 10">Component of the Mediator complex.</text>
</comment>
<feature type="region of interest" description="Disordered" evidence="12">
    <location>
        <begin position="54"/>
        <end position="125"/>
    </location>
</feature>
<evidence type="ECO:0000256" key="7">
    <source>
        <dbReference type="ARBA" id="ARBA00023163"/>
    </source>
</evidence>
<accession>A0A0U1LLR6</accession>
<evidence type="ECO:0000313" key="13">
    <source>
        <dbReference type="EMBL" id="CRG83928.1"/>
    </source>
</evidence>
<dbReference type="EMBL" id="CVMT01000001">
    <property type="protein sequence ID" value="CRG83928.1"/>
    <property type="molecule type" value="Genomic_DNA"/>
</dbReference>
<keyword evidence="14" id="KW-1185">Reference proteome</keyword>
<dbReference type="STRING" id="28573.A0A0U1LLR6"/>
<dbReference type="PANTHER" id="PTHR13381">
    <property type="entry name" value="RNA POLYMERASE II HOLOENZYME COMPONENT SRB7"/>
    <property type="match status" value="1"/>
</dbReference>
<dbReference type="OMA" id="LTTYHDH"/>
<evidence type="ECO:0000256" key="2">
    <source>
        <dbReference type="ARBA" id="ARBA00005770"/>
    </source>
</evidence>
<sequence>MADILTQLQTCLDQLATQFYATLCYLTTYHDHIPATSPPQSAGLTDAMPSLAKIPRNQPTAAPMPAGAAAKQTAAEQQQKGQGSPPLGASGAGEASTLPPGAGSAALLTPGQGDPNQPPTPDPPALFAYRQRELARDLIIKEQQIEYLISRLPGIGSSEAEQEARIRELEGELRHVHVEKERKAQELKKLAKKLETVLGTVERGIFADRRSEE</sequence>
<proteinExistence type="inferred from homology"/>
<evidence type="ECO:0000256" key="9">
    <source>
        <dbReference type="ARBA" id="ARBA00025687"/>
    </source>
</evidence>
<dbReference type="AlphaFoldDB" id="A0A0U1LLR6"/>
<keyword evidence="7 10" id="KW-0804">Transcription</keyword>
<evidence type="ECO:0000256" key="11">
    <source>
        <dbReference type="SAM" id="Coils"/>
    </source>
</evidence>
<keyword evidence="6 10" id="KW-0010">Activator</keyword>
<dbReference type="GO" id="GO:0006357">
    <property type="term" value="P:regulation of transcription by RNA polymerase II"/>
    <property type="evidence" value="ECO:0007669"/>
    <property type="project" value="TreeGrafter"/>
</dbReference>
<keyword evidence="11" id="KW-0175">Coiled coil</keyword>
<evidence type="ECO:0000256" key="5">
    <source>
        <dbReference type="ARBA" id="ARBA00023015"/>
    </source>
</evidence>
<dbReference type="Proteomes" id="UP000054383">
    <property type="component" value="Unassembled WGS sequence"/>
</dbReference>
<dbReference type="GO" id="GO:0016592">
    <property type="term" value="C:mediator complex"/>
    <property type="evidence" value="ECO:0007669"/>
    <property type="project" value="UniProtKB-UniRule"/>
</dbReference>
<evidence type="ECO:0000256" key="4">
    <source>
        <dbReference type="ARBA" id="ARBA00019691"/>
    </source>
</evidence>
<evidence type="ECO:0000256" key="12">
    <source>
        <dbReference type="SAM" id="MobiDB-lite"/>
    </source>
</evidence>
<evidence type="ECO:0000256" key="10">
    <source>
        <dbReference type="RuleBase" id="RU366036"/>
    </source>
</evidence>
<keyword evidence="5 10" id="KW-0805">Transcription regulation</keyword>
<name>A0A0U1LLR6_TALIS</name>
<evidence type="ECO:0000256" key="3">
    <source>
        <dbReference type="ARBA" id="ARBA00011837"/>
    </source>
</evidence>
<dbReference type="OrthoDB" id="526653at2759"/>
<dbReference type="InterPro" id="IPR037212">
    <property type="entry name" value="Med7/Med21-like"/>
</dbReference>
<evidence type="ECO:0000256" key="1">
    <source>
        <dbReference type="ARBA" id="ARBA00004123"/>
    </source>
</evidence>
<dbReference type="SUPFAM" id="SSF140718">
    <property type="entry name" value="Mediator hinge subcomplex-like"/>
    <property type="match status" value="1"/>
</dbReference>
<dbReference type="GO" id="GO:0003712">
    <property type="term" value="F:transcription coregulator activity"/>
    <property type="evidence" value="ECO:0007669"/>
    <property type="project" value="TreeGrafter"/>
</dbReference>
<evidence type="ECO:0000256" key="8">
    <source>
        <dbReference type="ARBA" id="ARBA00023242"/>
    </source>
</evidence>
<comment type="function">
    <text evidence="9 10">Component of the Mediator complex, a coactivator involved in the regulated transcription of nearly all RNA polymerase II-dependent genes. Mediator functions as a bridge to convey information from gene-specific regulatory proteins to the basal RNA polymerase II transcription machinery. Mediator is recruited to promoters by direct interactions with regulatory proteins and serves as a scaffold for the assembly of a functional preinitiation complex with RNA polymerase II and the general transcription factors.</text>
</comment>
<organism evidence="13 14">
    <name type="scientific">Talaromyces islandicus</name>
    <name type="common">Penicillium islandicum</name>
    <dbReference type="NCBI Taxonomy" id="28573"/>
    <lineage>
        <taxon>Eukaryota</taxon>
        <taxon>Fungi</taxon>
        <taxon>Dikarya</taxon>
        <taxon>Ascomycota</taxon>
        <taxon>Pezizomycotina</taxon>
        <taxon>Eurotiomycetes</taxon>
        <taxon>Eurotiomycetidae</taxon>
        <taxon>Eurotiales</taxon>
        <taxon>Trichocomaceae</taxon>
        <taxon>Talaromyces</taxon>
        <taxon>Talaromyces sect. Islandici</taxon>
    </lineage>
</organism>
<feature type="compositionally biased region" description="Low complexity" evidence="12">
    <location>
        <begin position="58"/>
        <end position="83"/>
    </location>
</feature>
<evidence type="ECO:0000313" key="14">
    <source>
        <dbReference type="Proteomes" id="UP000054383"/>
    </source>
</evidence>
<feature type="coiled-coil region" evidence="11">
    <location>
        <begin position="159"/>
        <end position="197"/>
    </location>
</feature>
<dbReference type="Gene3D" id="6.10.280.10">
    <property type="entry name" value="Mediator complex, subunit Med21"/>
    <property type="match status" value="1"/>
</dbReference>
<evidence type="ECO:0000256" key="6">
    <source>
        <dbReference type="ARBA" id="ARBA00023159"/>
    </source>
</evidence>
<keyword evidence="8 10" id="KW-0539">Nucleus</keyword>
<gene>
    <name evidence="13" type="ORF">PISL3812_01284</name>
</gene>
<dbReference type="InterPro" id="IPR021384">
    <property type="entry name" value="Mediator_Med21"/>
</dbReference>
<protein>
    <recommendedName>
        <fullName evidence="4 10">Mediator of RNA polymerase II transcription subunit 21</fullName>
    </recommendedName>
</protein>
<comment type="subcellular location">
    <subcellularLocation>
        <location evidence="1 10">Nucleus</location>
    </subcellularLocation>
</comment>
<dbReference type="PANTHER" id="PTHR13381:SF0">
    <property type="entry name" value="MEDIATOR OF RNA POLYMERASE II TRANSCRIPTION SUBUNIT 21"/>
    <property type="match status" value="1"/>
</dbReference>